<name>A0ABT2GR76_9MICO</name>
<evidence type="ECO:0008006" key="5">
    <source>
        <dbReference type="Google" id="ProtNLM"/>
    </source>
</evidence>
<feature type="region of interest" description="Disordered" evidence="1">
    <location>
        <begin position="1"/>
        <end position="133"/>
    </location>
</feature>
<dbReference type="RefSeq" id="WP_259505416.1">
    <property type="nucleotide sequence ID" value="NZ_JANLCM010000001.1"/>
</dbReference>
<comment type="caution">
    <text evidence="3">The sequence shown here is derived from an EMBL/GenBank/DDBJ whole genome shotgun (WGS) entry which is preliminary data.</text>
</comment>
<dbReference type="Proteomes" id="UP001165584">
    <property type="component" value="Unassembled WGS sequence"/>
</dbReference>
<keyword evidence="4" id="KW-1185">Reference proteome</keyword>
<dbReference type="EMBL" id="JANLCM010000001">
    <property type="protein sequence ID" value="MCS5717286.1"/>
    <property type="molecule type" value="Genomic_DNA"/>
</dbReference>
<feature type="compositionally biased region" description="Low complexity" evidence="1">
    <location>
        <begin position="30"/>
        <end position="55"/>
    </location>
</feature>
<accession>A0ABT2GR76</accession>
<reference evidence="3" key="1">
    <citation type="submission" date="2022-08" db="EMBL/GenBank/DDBJ databases">
        <authorList>
            <person name="Deng Y."/>
            <person name="Han X.-F."/>
            <person name="Zhang Y.-Q."/>
        </authorList>
    </citation>
    <scope>NUCLEOTIDE SEQUENCE</scope>
    <source>
        <strain evidence="3">CPCC 205763</strain>
    </source>
</reference>
<feature type="transmembrane region" description="Helical" evidence="2">
    <location>
        <begin position="142"/>
        <end position="163"/>
    </location>
</feature>
<evidence type="ECO:0000313" key="4">
    <source>
        <dbReference type="Proteomes" id="UP001165584"/>
    </source>
</evidence>
<feature type="region of interest" description="Disordered" evidence="1">
    <location>
        <begin position="170"/>
        <end position="216"/>
    </location>
</feature>
<organism evidence="3 4">
    <name type="scientific">Herbiconiux aconitum</name>
    <dbReference type="NCBI Taxonomy" id="2970913"/>
    <lineage>
        <taxon>Bacteria</taxon>
        <taxon>Bacillati</taxon>
        <taxon>Actinomycetota</taxon>
        <taxon>Actinomycetes</taxon>
        <taxon>Micrococcales</taxon>
        <taxon>Microbacteriaceae</taxon>
        <taxon>Herbiconiux</taxon>
    </lineage>
</organism>
<evidence type="ECO:0000313" key="3">
    <source>
        <dbReference type="EMBL" id="MCS5717286.1"/>
    </source>
</evidence>
<protein>
    <recommendedName>
        <fullName evidence="5">Septum formation-related domain-containing protein</fullName>
    </recommendedName>
</protein>
<evidence type="ECO:0000256" key="2">
    <source>
        <dbReference type="SAM" id="Phobius"/>
    </source>
</evidence>
<keyword evidence="2" id="KW-0472">Membrane</keyword>
<proteinExistence type="predicted"/>
<keyword evidence="2" id="KW-1133">Transmembrane helix</keyword>
<sequence length="343" mass="33268">MSLPPNDPQRRDDAVPPAGAAGAATGGHGAHAAPSAGGEPAGGARRPDGAPADGGTHAAHVAPGGARQADGAPVDGGTHAAHVAPGGARQADAPVDGGTHAAHVADGVPVDHGASATAPAHVGAHRAPPPTPVGGGLSRTTWLLIAGGVVVLAVIVGLFFVGLRVGSSGDAAPAAGETPATSATDGGAASATPTSTETPTPTAPAPAADAAPAGPLAPGVHDWNALHGGECLSGYTSPWELQFTVADCGGEHNAQLVSKGAFAEDAAAPFPGEAELVSRLNLLCTAPTVLDYAVAQTVPDIQWQGAYPANDAQWATGDRAYFCFFSRTSGEPLGASLVAPPAG</sequence>
<keyword evidence="2" id="KW-0812">Transmembrane</keyword>
<feature type="compositionally biased region" description="Low complexity" evidence="1">
    <location>
        <begin position="178"/>
        <end position="216"/>
    </location>
</feature>
<gene>
    <name evidence="3" type="ORF">N1027_03955</name>
</gene>
<evidence type="ECO:0000256" key="1">
    <source>
        <dbReference type="SAM" id="MobiDB-lite"/>
    </source>
</evidence>